<feature type="transmembrane region" description="Helical" evidence="4">
    <location>
        <begin position="441"/>
        <end position="464"/>
    </location>
</feature>
<dbReference type="InterPro" id="IPR001173">
    <property type="entry name" value="Glyco_trans_2-like"/>
</dbReference>
<keyword evidence="7" id="KW-1185">Reference proteome</keyword>
<feature type="region of interest" description="Disordered" evidence="3">
    <location>
        <begin position="634"/>
        <end position="825"/>
    </location>
</feature>
<dbReference type="STRING" id="1227454.C446_10380"/>
<dbReference type="CDD" id="cd06423">
    <property type="entry name" value="CESA_like"/>
    <property type="match status" value="1"/>
</dbReference>
<evidence type="ECO:0000313" key="6">
    <source>
        <dbReference type="EMBL" id="EMA37825.1"/>
    </source>
</evidence>
<dbReference type="InterPro" id="IPR029044">
    <property type="entry name" value="Nucleotide-diphossugar_trans"/>
</dbReference>
<dbReference type="PANTHER" id="PTHR43630:SF1">
    <property type="entry name" value="POLY-BETA-1,6-N-ACETYL-D-GLUCOSAMINE SYNTHASE"/>
    <property type="match status" value="1"/>
</dbReference>
<feature type="transmembrane region" description="Helical" evidence="4">
    <location>
        <begin position="96"/>
        <end position="116"/>
    </location>
</feature>
<protein>
    <submittedName>
        <fullName evidence="6">Family 2 glycosyl transferase</fullName>
    </submittedName>
</protein>
<feature type="compositionally biased region" description="Basic and acidic residues" evidence="3">
    <location>
        <begin position="677"/>
        <end position="711"/>
    </location>
</feature>
<keyword evidence="2 6" id="KW-0808">Transferase</keyword>
<reference evidence="6 7" key="1">
    <citation type="journal article" date="2014" name="PLoS Genet.">
        <title>Phylogenetically driven sequencing of extremely halophilic archaea reveals strategies for static and dynamic osmo-response.</title>
        <authorList>
            <person name="Becker E.A."/>
            <person name="Seitzer P.M."/>
            <person name="Tritt A."/>
            <person name="Larsen D."/>
            <person name="Krusor M."/>
            <person name="Yao A.I."/>
            <person name="Wu D."/>
            <person name="Madern D."/>
            <person name="Eisen J.A."/>
            <person name="Darling A.E."/>
            <person name="Facciotti M.T."/>
        </authorList>
    </citation>
    <scope>NUCLEOTIDE SEQUENCE [LARGE SCALE GENOMIC DNA]</scope>
    <source>
        <strain evidence="6 7">JCM 10879</strain>
    </source>
</reference>
<evidence type="ECO:0000256" key="2">
    <source>
        <dbReference type="ARBA" id="ARBA00022679"/>
    </source>
</evidence>
<feature type="transmembrane region" description="Helical" evidence="4">
    <location>
        <begin position="36"/>
        <end position="55"/>
    </location>
</feature>
<feature type="domain" description="Glycosyltransferase 2-like" evidence="5">
    <location>
        <begin position="164"/>
        <end position="335"/>
    </location>
</feature>
<dbReference type="AlphaFoldDB" id="M0M0B6"/>
<keyword evidence="4" id="KW-0812">Transmembrane</keyword>
<feature type="compositionally biased region" description="Acidic residues" evidence="3">
    <location>
        <begin position="712"/>
        <end position="723"/>
    </location>
</feature>
<accession>M0M0B6</accession>
<dbReference type="eggNOG" id="arCOG08931">
    <property type="taxonomic scope" value="Archaea"/>
</dbReference>
<keyword evidence="1" id="KW-0328">Glycosyltransferase</keyword>
<dbReference type="RefSeq" id="WP_006672991.1">
    <property type="nucleotide sequence ID" value="NZ_AOMA01000102.1"/>
</dbReference>
<evidence type="ECO:0000259" key="5">
    <source>
        <dbReference type="Pfam" id="PF00535"/>
    </source>
</evidence>
<keyword evidence="4" id="KW-0472">Membrane</keyword>
<dbReference type="Pfam" id="PF00535">
    <property type="entry name" value="Glycos_transf_2"/>
    <property type="match status" value="1"/>
</dbReference>
<feature type="compositionally biased region" description="Acidic residues" evidence="3">
    <location>
        <begin position="661"/>
        <end position="671"/>
    </location>
</feature>
<evidence type="ECO:0000256" key="1">
    <source>
        <dbReference type="ARBA" id="ARBA00022676"/>
    </source>
</evidence>
<feature type="compositionally biased region" description="Basic and acidic residues" evidence="3">
    <location>
        <begin position="749"/>
        <end position="758"/>
    </location>
</feature>
<dbReference type="PATRIC" id="fig|1227454.3.peg.2111"/>
<name>M0M0B6_9EURY</name>
<dbReference type="Proteomes" id="UP000011607">
    <property type="component" value="Unassembled WGS sequence"/>
</dbReference>
<dbReference type="GO" id="GO:0016757">
    <property type="term" value="F:glycosyltransferase activity"/>
    <property type="evidence" value="ECO:0007669"/>
    <property type="project" value="UniProtKB-KW"/>
</dbReference>
<sequence>MSLDRVPRRRTVEAVRERGRAVVRGLSRGGRGLRAVNWRPLALFLSALVPFGLLIEVMGRGVLYSIVLLCGLLVAYFGWSYYVIERAPQYRGFFGTRALTVSIVAYAAVVVHLGWLRPSAMAFVHFGAVLLIFVYYWFIAFIALFHDQIGRSTFDPEPPYPDVTVLIPAYNEEGYVGRTIQALLDADYPEDALEIVAIDDGSTDGTYAEASAYAGVSDRVRVVSKENGGKYSALNYGLLFASNDVIVTVDADSLVASDALKHIVAPFGDDPETEIGAVASNVTIWNRDSLVTRCQQLEYTIGVNIYRRALDYFGIVMVVPGCLGAYRREVLDEVFGYDPDTLTEDFDVTMKVLRAGYRVTVSDARVYTEAPATWRDLYRQRLRWYRGNYMTILKHWQVVTDARYDYLNRIALPFRLVEMFFIPAASFVIFGYIVWLAATGSLLNVLAIFVFFTSIVLLIAALGIQIEGEDWRLLVYTPLLVVGYKQFHDALNLRCMVDVFADRNLDWTSATRVEQVRGSPLPAIGRAVGSDGPSPSASPNPWFAGTEGFPTPTLSRRMTTFTVDDVGKPVESASGDILGTIVDVDDETASVEPDPDVVDSGRAVLGWESDDVIPLAADAVREITDDAVRLEASFPEETLEPSHEAGGDTGTNESAVPEPAVSDDEVSDDPVDGTRVASDDRMAEPDDETRERDPIEADREAVESAASRELEVDPSELTDGDLEPDIRADEDLGNRSGEEATDAGPADGDTGRSDRESSETTPGDAGSIDAEMPAASERGSADVPSDEDGPATEQAPPPSEPSETEAEDSSRTDDSGTDHDPNDGR</sequence>
<dbReference type="SUPFAM" id="SSF53448">
    <property type="entry name" value="Nucleotide-diphospho-sugar transferases"/>
    <property type="match status" value="1"/>
</dbReference>
<dbReference type="EMBL" id="AOMA01000102">
    <property type="protein sequence ID" value="EMA37825.1"/>
    <property type="molecule type" value="Genomic_DNA"/>
</dbReference>
<evidence type="ECO:0000256" key="3">
    <source>
        <dbReference type="SAM" id="MobiDB-lite"/>
    </source>
</evidence>
<comment type="caution">
    <text evidence="6">The sequence shown here is derived from an EMBL/GenBank/DDBJ whole genome shotgun (WGS) entry which is preliminary data.</text>
</comment>
<dbReference type="eggNOG" id="arCOG01389">
    <property type="taxonomic scope" value="Archaea"/>
</dbReference>
<feature type="compositionally biased region" description="Basic and acidic residues" evidence="3">
    <location>
        <begin position="724"/>
        <end position="738"/>
    </location>
</feature>
<dbReference type="PANTHER" id="PTHR43630">
    <property type="entry name" value="POLY-BETA-1,6-N-ACETYL-D-GLUCOSAMINE SYNTHASE"/>
    <property type="match status" value="1"/>
</dbReference>
<evidence type="ECO:0000256" key="4">
    <source>
        <dbReference type="SAM" id="Phobius"/>
    </source>
</evidence>
<feature type="transmembrane region" description="Helical" evidence="4">
    <location>
        <begin position="122"/>
        <end position="145"/>
    </location>
</feature>
<evidence type="ECO:0000313" key="7">
    <source>
        <dbReference type="Proteomes" id="UP000011607"/>
    </source>
</evidence>
<feature type="transmembrane region" description="Helical" evidence="4">
    <location>
        <begin position="61"/>
        <end position="84"/>
    </location>
</feature>
<keyword evidence="4" id="KW-1133">Transmembrane helix</keyword>
<dbReference type="Gene3D" id="3.90.550.10">
    <property type="entry name" value="Spore Coat Polysaccharide Biosynthesis Protein SpsA, Chain A"/>
    <property type="match status" value="1"/>
</dbReference>
<gene>
    <name evidence="6" type="ORF">C446_10380</name>
</gene>
<feature type="transmembrane region" description="Helical" evidence="4">
    <location>
        <begin position="416"/>
        <end position="435"/>
    </location>
</feature>
<organism evidence="6 7">
    <name type="scientific">Halobiforma nitratireducens JCM 10879</name>
    <dbReference type="NCBI Taxonomy" id="1227454"/>
    <lineage>
        <taxon>Archaea</taxon>
        <taxon>Methanobacteriati</taxon>
        <taxon>Methanobacteriota</taxon>
        <taxon>Stenosarchaea group</taxon>
        <taxon>Halobacteria</taxon>
        <taxon>Halobacteriales</taxon>
        <taxon>Natrialbaceae</taxon>
        <taxon>Halobiforma</taxon>
    </lineage>
</organism>
<feature type="compositionally biased region" description="Basic and acidic residues" evidence="3">
    <location>
        <begin position="808"/>
        <end position="825"/>
    </location>
</feature>
<proteinExistence type="predicted"/>